<protein>
    <submittedName>
        <fullName evidence="1">Uncharacterized protein</fullName>
    </submittedName>
</protein>
<dbReference type="EMBL" id="MN739354">
    <property type="protein sequence ID" value="QHT00322.1"/>
    <property type="molecule type" value="Genomic_DNA"/>
</dbReference>
<evidence type="ECO:0000313" key="1">
    <source>
        <dbReference type="EMBL" id="QHT00322.1"/>
    </source>
</evidence>
<dbReference type="AlphaFoldDB" id="A0A6C0C8A8"/>
<accession>A0A6C0C8A8</accession>
<organism evidence="1">
    <name type="scientific">viral metagenome</name>
    <dbReference type="NCBI Taxonomy" id="1070528"/>
    <lineage>
        <taxon>unclassified sequences</taxon>
        <taxon>metagenomes</taxon>
        <taxon>organismal metagenomes</taxon>
    </lineage>
</organism>
<proteinExistence type="predicted"/>
<reference evidence="1" key="1">
    <citation type="journal article" date="2020" name="Nature">
        <title>Giant virus diversity and host interactions through global metagenomics.</title>
        <authorList>
            <person name="Schulz F."/>
            <person name="Roux S."/>
            <person name="Paez-Espino D."/>
            <person name="Jungbluth S."/>
            <person name="Walsh D.A."/>
            <person name="Denef V.J."/>
            <person name="McMahon K.D."/>
            <person name="Konstantinidis K.T."/>
            <person name="Eloe-Fadrosh E.A."/>
            <person name="Kyrpides N.C."/>
            <person name="Woyke T."/>
        </authorList>
    </citation>
    <scope>NUCLEOTIDE SEQUENCE</scope>
    <source>
        <strain evidence="1">GVMAG-M-3300020192-26</strain>
    </source>
</reference>
<name>A0A6C0C8A8_9ZZZZ</name>
<sequence length="169" mass="19610">MSKQAILARLEQILSTADYNFMKMQKDSDSTDMAIVFIEGEIPNCNLAGFVTVNDDETLTINESGGHTLYSFFKYLGTDPKLSQWPNVGPETRLDKIQEWVDLNDYLNITEVKEYFRKSGILFDSTQHKITFMQRTNQELELLSRTGIWKLNGKSEIPHYRLLEYLAER</sequence>